<dbReference type="AlphaFoldDB" id="A0A926S5H8"/>
<keyword evidence="4" id="KW-0812">Transmembrane</keyword>
<feature type="transmembrane region" description="Helical" evidence="4">
    <location>
        <begin position="309"/>
        <end position="329"/>
    </location>
</feature>
<comment type="caution">
    <text evidence="7">The sequence shown here is derived from an EMBL/GenBank/DDBJ whole genome shotgun (WGS) entry which is preliminary data.</text>
</comment>
<evidence type="ECO:0000259" key="6">
    <source>
        <dbReference type="PROSITE" id="PS50043"/>
    </source>
</evidence>
<dbReference type="InterPro" id="IPR036388">
    <property type="entry name" value="WH-like_DNA-bd_sf"/>
</dbReference>
<protein>
    <submittedName>
        <fullName evidence="7">PhnD/SsuA/transferrin family substrate-binding protein</fullName>
    </submittedName>
</protein>
<keyword evidence="1" id="KW-0805">Transcription regulation</keyword>
<dbReference type="GO" id="GO:0003677">
    <property type="term" value="F:DNA binding"/>
    <property type="evidence" value="ECO:0007669"/>
    <property type="project" value="UniProtKB-KW"/>
</dbReference>
<feature type="chain" id="PRO_5037296753" evidence="5">
    <location>
        <begin position="26"/>
        <end position="419"/>
    </location>
</feature>
<dbReference type="SMART" id="SM00421">
    <property type="entry name" value="HTH_LUXR"/>
    <property type="match status" value="1"/>
</dbReference>
<organism evidence="7 8">
    <name type="scientific">Roseibium aggregatum</name>
    <dbReference type="NCBI Taxonomy" id="187304"/>
    <lineage>
        <taxon>Bacteria</taxon>
        <taxon>Pseudomonadati</taxon>
        <taxon>Pseudomonadota</taxon>
        <taxon>Alphaproteobacteria</taxon>
        <taxon>Hyphomicrobiales</taxon>
        <taxon>Stappiaceae</taxon>
        <taxon>Roseibium</taxon>
    </lineage>
</organism>
<sequence>MHAVGRRVACIVFLFLFGFALPACAKPLTFGVLAHRGENNARSRWQATATYLIEQLRQEVRLVPLTLEGMQAALAAGRLDFLLTNPGHYVATAAEFPLSPLATLQRNRSEGEDRPNKFGSVIFTRADRDDIHALGDLKGKTFGAVAPDAFGGYQIAADTLMYNGLNPEQDFQAINFLGFPQDKIVRAVVDGDVDFGTVRTGIIEAMVAEDRLRMNQIKVLNPHIIDGFDYQLSTDLFPEWTFAATTQVSPELKRKAAIALLSMSPGDPAALAGNYGGWNTPMNDKDVRSVLDTIAGHAAPQMQQPSANLTVWLTLAALTGFIAFLLGRIRRPRLAHAPRGPAMAGEDTRLAALTRREHQVLDLIVRGRTNKEMARQLGISPKTVEFHRGHVMKKLKADTVADLVRIALECGQGLPHKQT</sequence>
<dbReference type="Proteomes" id="UP000598467">
    <property type="component" value="Unassembled WGS sequence"/>
</dbReference>
<proteinExistence type="predicted"/>
<keyword evidence="3" id="KW-0804">Transcription</keyword>
<evidence type="ECO:0000256" key="2">
    <source>
        <dbReference type="ARBA" id="ARBA00023125"/>
    </source>
</evidence>
<feature type="domain" description="HTH luxR-type" evidence="6">
    <location>
        <begin position="346"/>
        <end position="411"/>
    </location>
</feature>
<evidence type="ECO:0000256" key="5">
    <source>
        <dbReference type="SAM" id="SignalP"/>
    </source>
</evidence>
<dbReference type="Gene3D" id="3.40.190.10">
    <property type="entry name" value="Periplasmic binding protein-like II"/>
    <property type="match status" value="2"/>
</dbReference>
<dbReference type="PRINTS" id="PR00038">
    <property type="entry name" value="HTHLUXR"/>
</dbReference>
<dbReference type="GO" id="GO:0006355">
    <property type="term" value="P:regulation of DNA-templated transcription"/>
    <property type="evidence" value="ECO:0007669"/>
    <property type="project" value="InterPro"/>
</dbReference>
<keyword evidence="5" id="KW-0732">Signal</keyword>
<keyword evidence="4" id="KW-0472">Membrane</keyword>
<dbReference type="SUPFAM" id="SSF46894">
    <property type="entry name" value="C-terminal effector domain of the bipartite response regulators"/>
    <property type="match status" value="1"/>
</dbReference>
<evidence type="ECO:0000256" key="4">
    <source>
        <dbReference type="SAM" id="Phobius"/>
    </source>
</evidence>
<dbReference type="Gene3D" id="1.10.10.10">
    <property type="entry name" value="Winged helix-like DNA-binding domain superfamily/Winged helix DNA-binding domain"/>
    <property type="match status" value="1"/>
</dbReference>
<feature type="signal peptide" evidence="5">
    <location>
        <begin position="1"/>
        <end position="25"/>
    </location>
</feature>
<name>A0A926S5H8_9HYPH</name>
<evidence type="ECO:0000313" key="7">
    <source>
        <dbReference type="EMBL" id="MBD1547478.1"/>
    </source>
</evidence>
<reference evidence="7" key="1">
    <citation type="submission" date="2020-05" db="EMBL/GenBank/DDBJ databases">
        <title>Identification of trans-AT polyketide cluster in two marine bacteria, producers of a novel glutaramide-containing polyketide sesbanimide D and analogs.</title>
        <authorList>
            <person name="Kacar D."/>
            <person name="Rodriguez P."/>
            <person name="Canedo L."/>
            <person name="Gonzalez E."/>
            <person name="Galan B."/>
            <person name="De La Calle F."/>
            <person name="Garcia J.L."/>
        </authorList>
    </citation>
    <scope>NUCLEOTIDE SEQUENCE</scope>
    <source>
        <strain evidence="7">PHM038</strain>
    </source>
</reference>
<dbReference type="SUPFAM" id="SSF53850">
    <property type="entry name" value="Periplasmic binding protein-like II"/>
    <property type="match status" value="1"/>
</dbReference>
<dbReference type="InterPro" id="IPR016032">
    <property type="entry name" value="Sig_transdc_resp-reg_C-effctor"/>
</dbReference>
<dbReference type="PANTHER" id="PTHR44688">
    <property type="entry name" value="DNA-BINDING TRANSCRIPTIONAL ACTIVATOR DEVR_DOSR"/>
    <property type="match status" value="1"/>
</dbReference>
<dbReference type="EMBL" id="JABFCZ010000015">
    <property type="protein sequence ID" value="MBD1547478.1"/>
    <property type="molecule type" value="Genomic_DNA"/>
</dbReference>
<dbReference type="InterPro" id="IPR000792">
    <property type="entry name" value="Tscrpt_reg_LuxR_C"/>
</dbReference>
<keyword evidence="4" id="KW-1133">Transmembrane helix</keyword>
<dbReference type="CDD" id="cd06170">
    <property type="entry name" value="LuxR_C_like"/>
    <property type="match status" value="1"/>
</dbReference>
<gene>
    <name evidence="7" type="ORF">HK439_14520</name>
</gene>
<dbReference type="Pfam" id="PF12974">
    <property type="entry name" value="Phosphonate-bd"/>
    <property type="match status" value="1"/>
</dbReference>
<dbReference type="PANTHER" id="PTHR44688:SF16">
    <property type="entry name" value="DNA-BINDING TRANSCRIPTIONAL ACTIVATOR DEVR_DOSR"/>
    <property type="match status" value="1"/>
</dbReference>
<keyword evidence="2" id="KW-0238">DNA-binding</keyword>
<evidence type="ECO:0000256" key="3">
    <source>
        <dbReference type="ARBA" id="ARBA00023163"/>
    </source>
</evidence>
<dbReference type="Pfam" id="PF00196">
    <property type="entry name" value="GerE"/>
    <property type="match status" value="1"/>
</dbReference>
<dbReference type="PROSITE" id="PS50043">
    <property type="entry name" value="HTH_LUXR_2"/>
    <property type="match status" value="1"/>
</dbReference>
<evidence type="ECO:0000256" key="1">
    <source>
        <dbReference type="ARBA" id="ARBA00023015"/>
    </source>
</evidence>
<evidence type="ECO:0000313" key="8">
    <source>
        <dbReference type="Proteomes" id="UP000598467"/>
    </source>
</evidence>
<accession>A0A926S5H8</accession>